<keyword evidence="2" id="KW-1185">Reference proteome</keyword>
<dbReference type="InterPro" id="IPR009061">
    <property type="entry name" value="DNA-bd_dom_put_sf"/>
</dbReference>
<evidence type="ECO:0000313" key="2">
    <source>
        <dbReference type="Proteomes" id="UP001457898"/>
    </source>
</evidence>
<gene>
    <name evidence="1" type="ORF">WMO65_02930</name>
</gene>
<proteinExistence type="predicted"/>
<protein>
    <recommendedName>
        <fullName evidence="3">HTH merR-type domain-containing protein</fullName>
    </recommendedName>
</protein>
<evidence type="ECO:0008006" key="3">
    <source>
        <dbReference type="Google" id="ProtNLM"/>
    </source>
</evidence>
<accession>A0ABV1DHV7</accession>
<organism evidence="1 2">
    <name type="scientific">Blautia caccae</name>
    <dbReference type="NCBI Taxonomy" id="3133175"/>
    <lineage>
        <taxon>Bacteria</taxon>
        <taxon>Bacillati</taxon>
        <taxon>Bacillota</taxon>
        <taxon>Clostridia</taxon>
        <taxon>Lachnospirales</taxon>
        <taxon>Lachnospiraceae</taxon>
        <taxon>Blautia</taxon>
    </lineage>
</organism>
<sequence>MDDLDKLAGQLGEMGFSKQETAYYLKLLTAGEGSDPERLRILCEKRTAVLDEIHRLEHRIISMDTLRNEIRNKR</sequence>
<evidence type="ECO:0000313" key="1">
    <source>
        <dbReference type="EMBL" id="MEQ2429947.1"/>
    </source>
</evidence>
<dbReference type="SUPFAM" id="SSF46955">
    <property type="entry name" value="Putative DNA-binding domain"/>
    <property type="match status" value="1"/>
</dbReference>
<dbReference type="EMBL" id="JBBMFP010000002">
    <property type="protein sequence ID" value="MEQ2429947.1"/>
    <property type="molecule type" value="Genomic_DNA"/>
</dbReference>
<dbReference type="RefSeq" id="WP_148391429.1">
    <property type="nucleotide sequence ID" value="NZ_JBBMFP010000002.1"/>
</dbReference>
<reference evidence="1 2" key="1">
    <citation type="submission" date="2024-03" db="EMBL/GenBank/DDBJ databases">
        <title>Human intestinal bacterial collection.</title>
        <authorList>
            <person name="Pauvert C."/>
            <person name="Hitch T.C.A."/>
            <person name="Clavel T."/>
        </authorList>
    </citation>
    <scope>NUCLEOTIDE SEQUENCE [LARGE SCALE GENOMIC DNA]</scope>
    <source>
        <strain evidence="1 2">CLA-SR-H028</strain>
    </source>
</reference>
<comment type="caution">
    <text evidence="1">The sequence shown here is derived from an EMBL/GenBank/DDBJ whole genome shotgun (WGS) entry which is preliminary data.</text>
</comment>
<name>A0ABV1DHV7_9FIRM</name>
<dbReference type="Proteomes" id="UP001457898">
    <property type="component" value="Unassembled WGS sequence"/>
</dbReference>